<dbReference type="KEGG" id="pfh:PFHG_05345"/>
<feature type="domain" description="Duffy-antigen binding" evidence="1">
    <location>
        <begin position="1"/>
        <end position="89"/>
    </location>
</feature>
<evidence type="ECO:0000313" key="3">
    <source>
        <dbReference type="Proteomes" id="UP000054289"/>
    </source>
</evidence>
<sequence length="99" mass="11268">MCTSNLENLDFDSVIKNDKASHSLLGDVLLSAKMDAQKIKDLYQQQNGKSELTDPNYQETVCRAIRYSFADLGDIIKGTDLWEANPGEKIHNVDWNSFW</sequence>
<dbReference type="Pfam" id="PF05424">
    <property type="entry name" value="Duffy_binding"/>
    <property type="match status" value="1"/>
</dbReference>
<evidence type="ECO:0000313" key="2">
    <source>
        <dbReference type="EMBL" id="KOB63614.1"/>
    </source>
</evidence>
<organism evidence="2 3">
    <name type="scientific">Plasmodium falciparum (isolate HB3)</name>
    <dbReference type="NCBI Taxonomy" id="137071"/>
    <lineage>
        <taxon>Eukaryota</taxon>
        <taxon>Sar</taxon>
        <taxon>Alveolata</taxon>
        <taxon>Apicomplexa</taxon>
        <taxon>Aconoidasida</taxon>
        <taxon>Haemosporida</taxon>
        <taxon>Plasmodiidae</taxon>
        <taxon>Plasmodium</taxon>
        <taxon>Plasmodium (Laverania)</taxon>
    </lineage>
</organism>
<dbReference type="OMA" id="HNVDWNS"/>
<name>A0A0L7KL49_PLAFX</name>
<dbReference type="AlphaFoldDB" id="A0A0L7KL49"/>
<dbReference type="Proteomes" id="UP000054289">
    <property type="component" value="Unassembled WGS sequence"/>
</dbReference>
<dbReference type="GO" id="GO:0046789">
    <property type="term" value="F:host cell surface receptor binding"/>
    <property type="evidence" value="ECO:0007669"/>
    <property type="project" value="InterPro"/>
</dbReference>
<dbReference type="InterPro" id="IPR008602">
    <property type="entry name" value="Duffy-antigen-binding"/>
</dbReference>
<reference evidence="3" key="2">
    <citation type="submission" date="2006-03" db="EMBL/GenBank/DDBJ databases">
        <title>The genome sequence of the Plasmodium falciparum HB3.</title>
        <authorList>
            <consortium name="The Broad Institute Genome Sequencing Platform"/>
            <person name="Birren B."/>
            <person name="Lander E."/>
            <person name="Galagan J."/>
            <person name="Nusbaum C."/>
            <person name="Devon K."/>
            <person name="Henn M."/>
            <person name="Jaffe D."/>
            <person name="Butler J."/>
            <person name="Alvarez P."/>
            <person name="Gnerre S."/>
            <person name="Grabherr M."/>
            <person name="Kleber M."/>
            <person name="Mauceli E."/>
            <person name="Brockman W."/>
            <person name="MacCallum I.A."/>
            <person name="Rounsley S."/>
            <person name="Young S."/>
            <person name="LaButti K."/>
            <person name="Pushparaj V."/>
            <person name="DeCaprio D."/>
            <person name="Crawford M."/>
            <person name="Koehrsen M."/>
            <person name="Engels R."/>
            <person name="Montgomery P."/>
            <person name="Pearson M."/>
            <person name="Howarth C."/>
            <person name="Larson L."/>
            <person name="Luoma S."/>
            <person name="White J."/>
            <person name="Kodira C."/>
            <person name="Zeng Q."/>
            <person name="Oleary S."/>
            <person name="Yandava C."/>
            <person name="Alvarado L."/>
            <person name="Wirth D."/>
            <person name="Volkman S."/>
            <person name="Hartl D."/>
        </authorList>
    </citation>
    <scope>NUCLEOTIDE SEQUENCE [LARGE SCALE GENOMIC DNA]</scope>
</reference>
<dbReference type="InterPro" id="IPR042202">
    <property type="entry name" value="Duffy-ag-bd_sf"/>
</dbReference>
<protein>
    <recommendedName>
        <fullName evidence="1">Duffy-antigen binding domain-containing protein</fullName>
    </recommendedName>
</protein>
<accession>A0A0L7KL49</accession>
<evidence type="ECO:0000259" key="1">
    <source>
        <dbReference type="Pfam" id="PF05424"/>
    </source>
</evidence>
<proteinExistence type="predicted"/>
<dbReference type="EMBL" id="CH672278">
    <property type="protein sequence ID" value="KOB63614.1"/>
    <property type="molecule type" value="Genomic_DNA"/>
</dbReference>
<reference evidence="2 3" key="1">
    <citation type="submission" date="2006-03" db="EMBL/GenBank/DDBJ databases">
        <title>Annotation of Plasmodium falciparum HB3.</title>
        <authorList>
            <consortium name="The Broad Institute Genome Sequencing Platform"/>
            <person name="Volkman S.K."/>
            <person name="Neafsey D.E."/>
            <person name="Dash A.P."/>
            <person name="Chitnis C.E."/>
            <person name="Hartl D.L."/>
            <person name="Young S.K."/>
            <person name="Zeng Q."/>
            <person name="Koehrsen M."/>
            <person name="Alvarado L."/>
            <person name="Berlin A."/>
            <person name="Borenstein D."/>
            <person name="Chapman S.B."/>
            <person name="Chen Z."/>
            <person name="Engels R."/>
            <person name="Freedman E."/>
            <person name="Gellesch M."/>
            <person name="Goldberg J."/>
            <person name="Griggs A."/>
            <person name="Gujja S."/>
            <person name="Heilman E.R."/>
            <person name="Heiman D.I."/>
            <person name="Howarth C."/>
            <person name="Jen D."/>
            <person name="Larson L."/>
            <person name="Mehta T."/>
            <person name="Neiman D."/>
            <person name="Park D."/>
            <person name="Pearson M."/>
            <person name="Roberts A."/>
            <person name="Saif S."/>
            <person name="Shea T."/>
            <person name="Shenoy N."/>
            <person name="Sisk P."/>
            <person name="Stolte C."/>
            <person name="Sykes S."/>
            <person name="Walk T."/>
            <person name="White J."/>
            <person name="Yandava C."/>
            <person name="Haas B."/>
            <person name="Henn M.R."/>
            <person name="Nusbaum C."/>
            <person name="Birren B."/>
        </authorList>
    </citation>
    <scope>NUCLEOTIDE SEQUENCE [LARGE SCALE GENOMIC DNA]</scope>
    <source>
        <strain evidence="2">HB3</strain>
    </source>
</reference>
<gene>
    <name evidence="2" type="ORF">PFHG_05345</name>
</gene>
<dbReference type="Gene3D" id="1.20.1310.20">
    <property type="entry name" value="Duffy-antigen binding domain"/>
    <property type="match status" value="1"/>
</dbReference>
<dbReference type="GO" id="GO:0016020">
    <property type="term" value="C:membrane"/>
    <property type="evidence" value="ECO:0007669"/>
    <property type="project" value="InterPro"/>
</dbReference>
<dbReference type="SUPFAM" id="SSF140924">
    <property type="entry name" value="Duffy binding domain-like"/>
    <property type="match status" value="1"/>
</dbReference>